<keyword evidence="2" id="KW-1133">Transmembrane helix</keyword>
<accession>A0AA92V016</accession>
<dbReference type="AlphaFoldDB" id="A0AA92V016"/>
<feature type="region of interest" description="Disordered" evidence="1">
    <location>
        <begin position="322"/>
        <end position="353"/>
    </location>
</feature>
<proteinExistence type="predicted"/>
<feature type="compositionally biased region" description="Basic and acidic residues" evidence="1">
    <location>
        <begin position="343"/>
        <end position="353"/>
    </location>
</feature>
<keyword evidence="2" id="KW-0472">Membrane</keyword>
<protein>
    <submittedName>
        <fullName evidence="3">Uncharacterized protein</fullName>
    </submittedName>
</protein>
<dbReference type="Proteomes" id="UP000284990">
    <property type="component" value="Unassembled WGS sequence"/>
</dbReference>
<evidence type="ECO:0000256" key="1">
    <source>
        <dbReference type="SAM" id="MobiDB-lite"/>
    </source>
</evidence>
<feature type="transmembrane region" description="Helical" evidence="2">
    <location>
        <begin position="170"/>
        <end position="202"/>
    </location>
</feature>
<evidence type="ECO:0000313" key="3">
    <source>
        <dbReference type="EMBL" id="RHA87145.1"/>
    </source>
</evidence>
<name>A0AA92V016_9BACT</name>
<reference evidence="3 4" key="1">
    <citation type="submission" date="2018-08" db="EMBL/GenBank/DDBJ databases">
        <title>A genome reference for cultivated species of the human gut microbiota.</title>
        <authorList>
            <person name="Zou Y."/>
            <person name="Xue W."/>
            <person name="Luo G."/>
        </authorList>
    </citation>
    <scope>NUCLEOTIDE SEQUENCE [LARGE SCALE GENOMIC DNA]</scope>
    <source>
        <strain evidence="3 4">AM42-23AC</strain>
    </source>
</reference>
<comment type="caution">
    <text evidence="3">The sequence shown here is derived from an EMBL/GenBank/DDBJ whole genome shotgun (WGS) entry which is preliminary data.</text>
</comment>
<organism evidence="3 4">
    <name type="scientific">Segatella copri</name>
    <dbReference type="NCBI Taxonomy" id="165179"/>
    <lineage>
        <taxon>Bacteria</taxon>
        <taxon>Pseudomonadati</taxon>
        <taxon>Bacteroidota</taxon>
        <taxon>Bacteroidia</taxon>
        <taxon>Bacteroidales</taxon>
        <taxon>Prevotellaceae</taxon>
        <taxon>Segatella</taxon>
    </lineage>
</organism>
<keyword evidence="2" id="KW-0812">Transmembrane</keyword>
<feature type="compositionally biased region" description="Polar residues" evidence="1">
    <location>
        <begin position="136"/>
        <end position="150"/>
    </location>
</feature>
<evidence type="ECO:0000313" key="4">
    <source>
        <dbReference type="Proteomes" id="UP000284990"/>
    </source>
</evidence>
<feature type="transmembrane region" description="Helical" evidence="2">
    <location>
        <begin position="254"/>
        <end position="280"/>
    </location>
</feature>
<evidence type="ECO:0000256" key="2">
    <source>
        <dbReference type="SAM" id="Phobius"/>
    </source>
</evidence>
<dbReference type="EMBL" id="QSFW01000012">
    <property type="protein sequence ID" value="RHA87145.1"/>
    <property type="molecule type" value="Genomic_DNA"/>
</dbReference>
<feature type="region of interest" description="Disordered" evidence="1">
    <location>
        <begin position="107"/>
        <end position="161"/>
    </location>
</feature>
<dbReference type="RefSeq" id="WP_147350860.1">
    <property type="nucleotide sequence ID" value="NZ_QSFW01000012.1"/>
</dbReference>
<sequence length="353" mass="39876">MEKTFSPSGIFNCSWMRVYLVMVGILASLSVMADKGDKWRVTDQDLTVWDSPNYLQKIGMIHRGYEIEELGMDGDMIKFEYKGQTAYVATYCCERIKANDKTGAQEQIEASTNETFDKTTVETSQGEVQEKESASPDKQPQTEKVSTQKQVDTEENAATDKAQDNEPIGVLGWIVIGGIYTVGLLEGVFTIWIIVQVFKYLFRWEKMRRRWDKRAAAPIMPEDRLSAMQNPLKLVSNYSTTKILYGKHAARVQLCWILLSYVMMAYIVALSLALLVYYLMFRIALGFISSSSNGRSSSSSRDNDSDFQQATDVYGNSVNIHRCPNGQMMDDDGNTFSKSGNSMRRDCDGSTFN</sequence>
<gene>
    <name evidence="3" type="ORF">DW916_06865</name>
</gene>